<evidence type="ECO:0000313" key="7">
    <source>
        <dbReference type="Proteomes" id="UP000706172"/>
    </source>
</evidence>
<comment type="similarity">
    <text evidence="1">Belongs to the ABC transporter superfamily.</text>
</comment>
<dbReference type="InterPro" id="IPR050319">
    <property type="entry name" value="ABC_transp_ATP-bind"/>
</dbReference>
<gene>
    <name evidence="6" type="ORF">H0S81_06520</name>
</gene>
<dbReference type="InterPro" id="IPR027417">
    <property type="entry name" value="P-loop_NTPase"/>
</dbReference>
<feature type="non-terminal residue" evidence="6">
    <location>
        <position position="74"/>
    </location>
</feature>
<dbReference type="PANTHER" id="PTHR43776:SF7">
    <property type="entry name" value="D,D-DIPEPTIDE TRANSPORT ATP-BINDING PROTEIN DDPF-RELATED"/>
    <property type="match status" value="1"/>
</dbReference>
<feature type="domain" description="ABC transporter" evidence="5">
    <location>
        <begin position="33"/>
        <end position="73"/>
    </location>
</feature>
<dbReference type="Proteomes" id="UP000706172">
    <property type="component" value="Unassembled WGS sequence"/>
</dbReference>
<dbReference type="EMBL" id="JACCQK010000361">
    <property type="protein sequence ID" value="MBG0779565.1"/>
    <property type="molecule type" value="Genomic_DNA"/>
</dbReference>
<reference evidence="6" key="1">
    <citation type="submission" date="2020-07" db="EMBL/GenBank/DDBJ databases">
        <title>Severe corrosion of carbon steel in oil field produced water can be linked to methanogenic archaea containing a special type of NiFe hydrogenase.</title>
        <authorList>
            <person name="Lahme S."/>
            <person name="Mand J."/>
            <person name="Longwell J."/>
            <person name="Smith R."/>
            <person name="Enning D."/>
        </authorList>
    </citation>
    <scope>NUCLEOTIDE SEQUENCE</scope>
    <source>
        <strain evidence="6">MIC098Bin6</strain>
    </source>
</reference>
<evidence type="ECO:0000256" key="4">
    <source>
        <dbReference type="ARBA" id="ARBA00022840"/>
    </source>
</evidence>
<evidence type="ECO:0000256" key="2">
    <source>
        <dbReference type="ARBA" id="ARBA00022448"/>
    </source>
</evidence>
<dbReference type="InterPro" id="IPR003439">
    <property type="entry name" value="ABC_transporter-like_ATP-bd"/>
</dbReference>
<sequence length="74" mass="7728">MSDRLLIAENVFKHYPVQGTGFGSRKGVVRAVDGVSLSVQSGEVYGLVGESGCGKSSLGRTLLRLEDPTSGTVT</sequence>
<dbReference type="Gene3D" id="3.40.50.300">
    <property type="entry name" value="P-loop containing nucleotide triphosphate hydrolases"/>
    <property type="match status" value="1"/>
</dbReference>
<protein>
    <submittedName>
        <fullName evidence="6">ATP-binding cassette domain-containing protein</fullName>
    </submittedName>
</protein>
<evidence type="ECO:0000256" key="1">
    <source>
        <dbReference type="ARBA" id="ARBA00005417"/>
    </source>
</evidence>
<dbReference type="GO" id="GO:0005524">
    <property type="term" value="F:ATP binding"/>
    <property type="evidence" value="ECO:0007669"/>
    <property type="project" value="UniProtKB-KW"/>
</dbReference>
<name>A0A931G8Q3_9BACT</name>
<organism evidence="6 7">
    <name type="scientific">Desulfotignum balticum</name>
    <dbReference type="NCBI Taxonomy" id="115781"/>
    <lineage>
        <taxon>Bacteria</taxon>
        <taxon>Pseudomonadati</taxon>
        <taxon>Thermodesulfobacteriota</taxon>
        <taxon>Desulfobacteria</taxon>
        <taxon>Desulfobacterales</taxon>
        <taxon>Desulfobacteraceae</taxon>
        <taxon>Desulfotignum</taxon>
    </lineage>
</organism>
<dbReference type="SUPFAM" id="SSF52540">
    <property type="entry name" value="P-loop containing nucleoside triphosphate hydrolases"/>
    <property type="match status" value="1"/>
</dbReference>
<accession>A0A931G8Q3</accession>
<evidence type="ECO:0000313" key="6">
    <source>
        <dbReference type="EMBL" id="MBG0779565.1"/>
    </source>
</evidence>
<keyword evidence="3" id="KW-0547">Nucleotide-binding</keyword>
<evidence type="ECO:0000256" key="3">
    <source>
        <dbReference type="ARBA" id="ARBA00022741"/>
    </source>
</evidence>
<proteinExistence type="inferred from homology"/>
<evidence type="ECO:0000259" key="5">
    <source>
        <dbReference type="Pfam" id="PF00005"/>
    </source>
</evidence>
<dbReference type="PANTHER" id="PTHR43776">
    <property type="entry name" value="TRANSPORT ATP-BINDING PROTEIN"/>
    <property type="match status" value="1"/>
</dbReference>
<comment type="caution">
    <text evidence="6">The sequence shown here is derived from an EMBL/GenBank/DDBJ whole genome shotgun (WGS) entry which is preliminary data.</text>
</comment>
<keyword evidence="4 6" id="KW-0067">ATP-binding</keyword>
<keyword evidence="2" id="KW-0813">Transport</keyword>
<dbReference type="Pfam" id="PF00005">
    <property type="entry name" value="ABC_tran"/>
    <property type="match status" value="1"/>
</dbReference>
<dbReference type="GO" id="GO:0016887">
    <property type="term" value="F:ATP hydrolysis activity"/>
    <property type="evidence" value="ECO:0007669"/>
    <property type="project" value="InterPro"/>
</dbReference>
<dbReference type="AlphaFoldDB" id="A0A931G8Q3"/>